<dbReference type="Proteomes" id="UP000035762">
    <property type="component" value="Unassembled WGS sequence"/>
</dbReference>
<name>A0A090MT85_AFIFE</name>
<proteinExistence type="predicted"/>
<gene>
    <name evidence="2" type="ORF">BN961_02228</name>
</gene>
<feature type="transmembrane region" description="Helical" evidence="1">
    <location>
        <begin position="137"/>
        <end position="155"/>
    </location>
</feature>
<keyword evidence="3" id="KW-1185">Reference proteome</keyword>
<reference evidence="2 3" key="1">
    <citation type="journal article" date="2014" name="Genome Announc.">
        <title>Genome Sequence of Afipia felis Strain 76713, Isolated in Hospital Water Using an Amoeba Co-Culture Procedure.</title>
        <authorList>
            <person name="Benamar S."/>
            <person name="La Scola B."/>
            <person name="Croce O."/>
        </authorList>
    </citation>
    <scope>NUCLEOTIDE SEQUENCE [LARGE SCALE GENOMIC DNA]</scope>
    <source>
        <strain evidence="2 3">76713</strain>
    </source>
</reference>
<dbReference type="OrthoDB" id="8266131at2"/>
<evidence type="ECO:0008006" key="4">
    <source>
        <dbReference type="Google" id="ProtNLM"/>
    </source>
</evidence>
<keyword evidence="1" id="KW-0472">Membrane</keyword>
<dbReference type="Pfam" id="PF06496">
    <property type="entry name" value="DUF1097"/>
    <property type="match status" value="1"/>
</dbReference>
<protein>
    <recommendedName>
        <fullName evidence="4">DUF1097 domain-containing protein</fullName>
    </recommendedName>
</protein>
<accession>A0A090MT85</accession>
<feature type="transmembrane region" description="Helical" evidence="1">
    <location>
        <begin position="53"/>
        <end position="71"/>
    </location>
</feature>
<dbReference type="RefSeq" id="WP_009340475.1">
    <property type="nucleotide sequence ID" value="NZ_CCAZ020000001.1"/>
</dbReference>
<feature type="transmembrane region" description="Helical" evidence="1">
    <location>
        <begin position="107"/>
        <end position="125"/>
    </location>
</feature>
<dbReference type="InterPro" id="IPR009476">
    <property type="entry name" value="DUF1097"/>
</dbReference>
<evidence type="ECO:0000313" key="3">
    <source>
        <dbReference type="Proteomes" id="UP000035762"/>
    </source>
</evidence>
<keyword evidence="1" id="KW-0812">Transmembrane</keyword>
<keyword evidence="1" id="KW-1133">Transmembrane helix</keyword>
<dbReference type="EMBL" id="CCAZ020000001">
    <property type="protein sequence ID" value="CEG08809.1"/>
    <property type="molecule type" value="Genomic_DNA"/>
</dbReference>
<comment type="caution">
    <text evidence="2">The sequence shown here is derived from an EMBL/GenBank/DDBJ whole genome shotgun (WGS) entry which is preliminary data.</text>
</comment>
<evidence type="ECO:0000256" key="1">
    <source>
        <dbReference type="SAM" id="Phobius"/>
    </source>
</evidence>
<organism evidence="2 3">
    <name type="scientific">Afipia felis</name>
    <name type="common">Cat scratch disease bacillus</name>
    <dbReference type="NCBI Taxonomy" id="1035"/>
    <lineage>
        <taxon>Bacteria</taxon>
        <taxon>Pseudomonadati</taxon>
        <taxon>Pseudomonadota</taxon>
        <taxon>Alphaproteobacteria</taxon>
        <taxon>Hyphomicrobiales</taxon>
        <taxon>Nitrobacteraceae</taxon>
        <taxon>Afipia</taxon>
    </lineage>
</organism>
<dbReference type="STRING" id="1035.BN961_02228"/>
<sequence length="180" mass="19357">MNKLPAEIVASLLAVTTIFIAMTSFHFPPWAIFITWAATFAAGGPTPAVMKKFYPTMAIGGFFACAIVVCFKIASQYFTGNAYIAAECVILFTLNATMMSLGRISTFSFIPGMFFGFASFFATYFGKFGPIPGDPYAALFASLAMNALGPIYAWLTATFGAHHHHAAEEHSSSQVKEAVS</sequence>
<dbReference type="AlphaFoldDB" id="A0A090MT85"/>
<evidence type="ECO:0000313" key="2">
    <source>
        <dbReference type="EMBL" id="CEG08809.1"/>
    </source>
</evidence>